<dbReference type="Proteomes" id="UP000029074">
    <property type="component" value="Unassembled WGS sequence"/>
</dbReference>
<keyword evidence="2" id="KW-1185">Reference proteome</keyword>
<dbReference type="EMBL" id="JGYW01000001">
    <property type="protein sequence ID" value="KFI60030.1"/>
    <property type="molecule type" value="Genomic_DNA"/>
</dbReference>
<comment type="caution">
    <text evidence="1">The sequence shown here is derived from an EMBL/GenBank/DDBJ whole genome shotgun (WGS) entry which is preliminary data.</text>
</comment>
<sequence length="283" mass="30386">MTASDQSMPAAPTTNGAPQVRLCAPFGDHMVLQRGRETMLCGFVNGAVTAETLVHAEVRNAQGRIIARRSTPLSTPQGVSATAPEQGEQHAWFITMPPITRDDPCTVQVWCDGGNETSETITIEDVVFGEVWLVITDGLEGSSDAAPQGVRVPQPASSEITQTSWSQPATLPDVVAEFVVALHERTDVPVGLLPASREQALQMAPYSVAGVLVAQTDDDEIAAWRQWWDDAAMPVLTAGAGTTGAQLVEQAMAEPFVEPNLPMDDAWYERRIPVSEPDAEDLV</sequence>
<dbReference type="RefSeq" id="WP_044084332.1">
    <property type="nucleotide sequence ID" value="NZ_ABXB03000004.1"/>
</dbReference>
<proteinExistence type="predicted"/>
<name>A0A087AMN0_9BIFI</name>
<organism evidence="1 2">
    <name type="scientific">Bifidobacterium gallicum DSM 20093 = LMG 11596</name>
    <dbReference type="NCBI Taxonomy" id="561180"/>
    <lineage>
        <taxon>Bacteria</taxon>
        <taxon>Bacillati</taxon>
        <taxon>Actinomycetota</taxon>
        <taxon>Actinomycetes</taxon>
        <taxon>Bifidobacteriales</taxon>
        <taxon>Bifidobacteriaceae</taxon>
        <taxon>Bifidobacterium</taxon>
    </lineage>
</organism>
<evidence type="ECO:0000313" key="2">
    <source>
        <dbReference type="Proteomes" id="UP000029074"/>
    </source>
</evidence>
<dbReference type="AlphaFoldDB" id="A0A087AMN0"/>
<reference evidence="1 2" key="1">
    <citation type="submission" date="2014-03" db="EMBL/GenBank/DDBJ databases">
        <title>Genomics of Bifidobacteria.</title>
        <authorList>
            <person name="Ventura M."/>
            <person name="Milani C."/>
            <person name="Lugli G.A."/>
        </authorList>
    </citation>
    <scope>NUCLEOTIDE SEQUENCE [LARGE SCALE GENOMIC DNA]</scope>
    <source>
        <strain evidence="1 2">LMG 11596</strain>
    </source>
</reference>
<dbReference type="OrthoDB" id="9795554at2"/>
<accession>A0A087AMN0</accession>
<gene>
    <name evidence="1" type="ORF">BGLCM_0049</name>
</gene>
<protein>
    <submittedName>
        <fullName evidence="1">Uncharacterized protein</fullName>
    </submittedName>
</protein>
<evidence type="ECO:0000313" key="1">
    <source>
        <dbReference type="EMBL" id="KFI60030.1"/>
    </source>
</evidence>